<dbReference type="RefSeq" id="WP_093556686.1">
    <property type="nucleotide sequence ID" value="NZ_FPBO01000015.1"/>
</dbReference>
<feature type="domain" description="YdhG-like" evidence="1">
    <location>
        <begin position="20"/>
        <end position="112"/>
    </location>
</feature>
<dbReference type="Pfam" id="PF13376">
    <property type="entry name" value="OmdA"/>
    <property type="match status" value="1"/>
</dbReference>
<dbReference type="STRING" id="1035707.SAMN05216552_101543"/>
<dbReference type="Gene3D" id="3.90.1150.200">
    <property type="match status" value="1"/>
</dbReference>
<dbReference type="OrthoDB" id="7619808at2"/>
<reference evidence="3" key="1">
    <citation type="submission" date="2016-10" db="EMBL/GenBank/DDBJ databases">
        <authorList>
            <person name="Varghese N."/>
            <person name="Submissions S."/>
        </authorList>
    </citation>
    <scope>NUCLEOTIDE SEQUENCE [LARGE SCALE GENOMIC DNA]</scope>
    <source>
        <strain evidence="3">CGMCC 1.11014</strain>
    </source>
</reference>
<name>A0A1I7K6W2_9BURK</name>
<organism evidence="2 3">
    <name type="scientific">Pseudoduganella namucuonensis</name>
    <dbReference type="NCBI Taxonomy" id="1035707"/>
    <lineage>
        <taxon>Bacteria</taxon>
        <taxon>Pseudomonadati</taxon>
        <taxon>Pseudomonadota</taxon>
        <taxon>Betaproteobacteria</taxon>
        <taxon>Burkholderiales</taxon>
        <taxon>Oxalobacteraceae</taxon>
        <taxon>Telluria group</taxon>
        <taxon>Pseudoduganella</taxon>
    </lineage>
</organism>
<evidence type="ECO:0000313" key="3">
    <source>
        <dbReference type="Proteomes" id="UP000199391"/>
    </source>
</evidence>
<evidence type="ECO:0000259" key="1">
    <source>
        <dbReference type="Pfam" id="PF08818"/>
    </source>
</evidence>
<dbReference type="InterPro" id="IPR014922">
    <property type="entry name" value="YdhG-like"/>
</dbReference>
<dbReference type="Proteomes" id="UP000199391">
    <property type="component" value="Unassembled WGS sequence"/>
</dbReference>
<keyword evidence="3" id="KW-1185">Reference proteome</keyword>
<proteinExistence type="predicted"/>
<protein>
    <submittedName>
        <fullName evidence="2">Uncharacterized conserved protein YdeI, YjbR/CyaY-like superfamily, DUF1801 family</fullName>
    </submittedName>
</protein>
<sequence>MPAIDPRIDAYIANSAEFARPILEHLRAVVHEACPDAEETMKWSFPHFEYKGMLCSMASFKAHCSFGFWKGELLIAAADDKGKEAMGQFGRITSIEDLPPRKTLAAYVKKAMKLNDDGVKAPGRAKPATPRAVVTPDYLDAALARREPALANFNAFTPGKRREYIEWLEEAKTEATRLRRLEQAVEWIAEGKSRNWKYEKC</sequence>
<dbReference type="EMBL" id="FPBO01000015">
    <property type="protein sequence ID" value="SFU93177.1"/>
    <property type="molecule type" value="Genomic_DNA"/>
</dbReference>
<dbReference type="Pfam" id="PF08818">
    <property type="entry name" value="DUF1801"/>
    <property type="match status" value="1"/>
</dbReference>
<gene>
    <name evidence="2" type="ORF">SAMN05216552_101543</name>
</gene>
<evidence type="ECO:0000313" key="2">
    <source>
        <dbReference type="EMBL" id="SFU93177.1"/>
    </source>
</evidence>
<accession>A0A1I7K6W2</accession>
<dbReference type="SUPFAM" id="SSF159888">
    <property type="entry name" value="YdhG-like"/>
    <property type="match status" value="1"/>
</dbReference>
<dbReference type="AlphaFoldDB" id="A0A1I7K6W2"/>